<accession>A0A8S1R7A8</accession>
<comment type="caution">
    <text evidence="2">The sequence shown here is derived from an EMBL/GenBank/DDBJ whole genome shotgun (WGS) entry which is preliminary data.</text>
</comment>
<organism evidence="2 3">
    <name type="scientific">Paramecium sonneborni</name>
    <dbReference type="NCBI Taxonomy" id="65129"/>
    <lineage>
        <taxon>Eukaryota</taxon>
        <taxon>Sar</taxon>
        <taxon>Alveolata</taxon>
        <taxon>Ciliophora</taxon>
        <taxon>Intramacronucleata</taxon>
        <taxon>Oligohymenophorea</taxon>
        <taxon>Peniculida</taxon>
        <taxon>Parameciidae</taxon>
        <taxon>Paramecium</taxon>
    </lineage>
</organism>
<reference evidence="2" key="1">
    <citation type="submission" date="2021-01" db="EMBL/GenBank/DDBJ databases">
        <authorList>
            <consortium name="Genoscope - CEA"/>
            <person name="William W."/>
        </authorList>
    </citation>
    <scope>NUCLEOTIDE SEQUENCE</scope>
</reference>
<gene>
    <name evidence="2" type="ORF">PSON_ATCC_30995.1.T1430085</name>
</gene>
<dbReference type="AlphaFoldDB" id="A0A8S1R7A8"/>
<evidence type="ECO:0000313" key="3">
    <source>
        <dbReference type="Proteomes" id="UP000692954"/>
    </source>
</evidence>
<keyword evidence="3" id="KW-1185">Reference proteome</keyword>
<evidence type="ECO:0000256" key="1">
    <source>
        <dbReference type="SAM" id="MobiDB-lite"/>
    </source>
</evidence>
<protein>
    <submittedName>
        <fullName evidence="2">Uncharacterized protein</fullName>
    </submittedName>
</protein>
<proteinExistence type="predicted"/>
<feature type="region of interest" description="Disordered" evidence="1">
    <location>
        <begin position="356"/>
        <end position="397"/>
    </location>
</feature>
<dbReference type="Proteomes" id="UP000692954">
    <property type="component" value="Unassembled WGS sequence"/>
</dbReference>
<evidence type="ECO:0000313" key="2">
    <source>
        <dbReference type="EMBL" id="CAD8123204.1"/>
    </source>
</evidence>
<sequence>MSLLSKFASIFGSSYNTQVSNTPLNQQLQELLSQILKTNAKMDLKQKAELLAQFLLEKEEHIDYLFSFLQTTSKDLNPISVVHLLSIIHQQFQFNELIQEVAIKLRETKMPWIQLEKHEWQSTKTEPDLPKKQQSQIILTEFEDSNRPATIYVQLCYVYLQKLAVCYVYLQKLAANIDLYRAVSKFMYPYVNEKDQIEPKLMFLWHYKIQNLINSGLILLQYDQNLVEIQTALYQDVCKFQKFICTEIEKIIDQYVTLPSSDTLSLYEIYQETNKHYEILLKFHQFTSTITEAPKECHFNNVNLQEFLGFVSKLKLLNLPNFKKKIKVPNKGDPGMGVPTRNPKVRHLKHQSNQFLVNDSDSSNSEDEAEINPQINQKIKNKNIHLRGESTFQQKHK</sequence>
<dbReference type="OrthoDB" id="293677at2759"/>
<dbReference type="EMBL" id="CAJJDN010000143">
    <property type="protein sequence ID" value="CAD8123204.1"/>
    <property type="molecule type" value="Genomic_DNA"/>
</dbReference>
<name>A0A8S1R7A8_9CILI</name>